<dbReference type="Pfam" id="PF13568">
    <property type="entry name" value="OMP_b-brl_2"/>
    <property type="match status" value="1"/>
</dbReference>
<keyword evidence="1" id="KW-0732">Signal</keyword>
<dbReference type="STRING" id="1492898.SY85_01330"/>
<dbReference type="InterPro" id="IPR011250">
    <property type="entry name" value="OMP/PagP_B-barrel"/>
</dbReference>
<sequence>MKKISLFALAVAAGFSGMAQSQDIKLRTEMSVQTRFGLRGGVSLSALELDDEYNGTTYDMSKKTTFHAGAFVNIPVSSMFRVQPEISYYGGGSKVHGNLISNPLTTSGTGNYELDFHYIGLPVMFQLQTPGGFFVEAGPQGAFLIKGEEEVTNGAKTDLKEKKLVRKLDFGAAGGIGYLSRIGLGVNARYYHGLSNVFNSDNAPEGTGDREISTRSVQLGLVYHFGANK</sequence>
<keyword evidence="4" id="KW-1185">Reference proteome</keyword>
<dbReference type="RefSeq" id="WP_066401428.1">
    <property type="nucleotide sequence ID" value="NZ_CP011390.1"/>
</dbReference>
<dbReference type="Proteomes" id="UP000077177">
    <property type="component" value="Chromosome"/>
</dbReference>
<feature type="signal peptide" evidence="1">
    <location>
        <begin position="1"/>
        <end position="21"/>
    </location>
</feature>
<evidence type="ECO:0000313" key="3">
    <source>
        <dbReference type="EMBL" id="ANE49344.1"/>
    </source>
</evidence>
<dbReference type="AlphaFoldDB" id="A0A172TR29"/>
<proteinExistence type="predicted"/>
<dbReference type="SUPFAM" id="SSF56925">
    <property type="entry name" value="OMPA-like"/>
    <property type="match status" value="1"/>
</dbReference>
<gene>
    <name evidence="3" type="ORF">SY85_01330</name>
</gene>
<protein>
    <recommendedName>
        <fullName evidence="2">Outer membrane protein beta-barrel domain-containing protein</fullName>
    </recommendedName>
</protein>
<reference evidence="4" key="1">
    <citation type="submission" date="2015-01" db="EMBL/GenBank/DDBJ databases">
        <title>Flavisolibacter sp./LCS9/ whole genome sequencing.</title>
        <authorList>
            <person name="Kim M.K."/>
            <person name="Srinivasan S."/>
            <person name="Lee J.-J."/>
        </authorList>
    </citation>
    <scope>NUCLEOTIDE SEQUENCE [LARGE SCALE GENOMIC DNA]</scope>
    <source>
        <strain evidence="4">LCS9</strain>
    </source>
</reference>
<dbReference type="OrthoDB" id="947434at2"/>
<evidence type="ECO:0000313" key="4">
    <source>
        <dbReference type="Proteomes" id="UP000077177"/>
    </source>
</evidence>
<reference evidence="3 4" key="2">
    <citation type="journal article" date="2016" name="Int. J. Syst. Evol. Microbiol.">
        <title>Flavisolibacter tropicus sp. nov., isolated from tropical soil.</title>
        <authorList>
            <person name="Lee J.J."/>
            <person name="Kang M.S."/>
            <person name="Kim G.S."/>
            <person name="Lee C.S."/>
            <person name="Lim S."/>
            <person name="Lee J."/>
            <person name="Roh S.H."/>
            <person name="Kang H."/>
            <person name="Ha J.M."/>
            <person name="Bae S."/>
            <person name="Jung H.Y."/>
            <person name="Kim M.K."/>
        </authorList>
    </citation>
    <scope>NUCLEOTIDE SEQUENCE [LARGE SCALE GENOMIC DNA]</scope>
    <source>
        <strain evidence="3 4">LCS9</strain>
    </source>
</reference>
<evidence type="ECO:0000256" key="1">
    <source>
        <dbReference type="SAM" id="SignalP"/>
    </source>
</evidence>
<organism evidence="3 4">
    <name type="scientific">Flavisolibacter tropicus</name>
    <dbReference type="NCBI Taxonomy" id="1492898"/>
    <lineage>
        <taxon>Bacteria</taxon>
        <taxon>Pseudomonadati</taxon>
        <taxon>Bacteroidota</taxon>
        <taxon>Chitinophagia</taxon>
        <taxon>Chitinophagales</taxon>
        <taxon>Chitinophagaceae</taxon>
        <taxon>Flavisolibacter</taxon>
    </lineage>
</organism>
<dbReference type="InterPro" id="IPR025665">
    <property type="entry name" value="Beta-barrel_OMP_2"/>
</dbReference>
<feature type="chain" id="PRO_5008001013" description="Outer membrane protein beta-barrel domain-containing protein" evidence="1">
    <location>
        <begin position="22"/>
        <end position="229"/>
    </location>
</feature>
<feature type="domain" description="Outer membrane protein beta-barrel" evidence="2">
    <location>
        <begin position="32"/>
        <end position="199"/>
    </location>
</feature>
<evidence type="ECO:0000259" key="2">
    <source>
        <dbReference type="Pfam" id="PF13568"/>
    </source>
</evidence>
<accession>A0A172TR29</accession>
<dbReference type="KEGG" id="fla:SY85_01330"/>
<dbReference type="EMBL" id="CP011390">
    <property type="protein sequence ID" value="ANE49344.1"/>
    <property type="molecule type" value="Genomic_DNA"/>
</dbReference>
<name>A0A172TR29_9BACT</name>